<dbReference type="AlphaFoldDB" id="A0A316UNL7"/>
<evidence type="ECO:0000313" key="2">
    <source>
        <dbReference type="Proteomes" id="UP000245884"/>
    </source>
</evidence>
<proteinExistence type="predicted"/>
<dbReference type="RefSeq" id="XP_025361514.1">
    <property type="nucleotide sequence ID" value="XM_025508345.1"/>
</dbReference>
<evidence type="ECO:0000313" key="1">
    <source>
        <dbReference type="EMBL" id="PWN26902.1"/>
    </source>
</evidence>
<gene>
    <name evidence="1" type="ORF">BDZ90DRAFT_261155</name>
</gene>
<protein>
    <submittedName>
        <fullName evidence="1">Uncharacterized protein</fullName>
    </submittedName>
</protein>
<organism evidence="1 2">
    <name type="scientific">Jaminaea rosea</name>
    <dbReference type="NCBI Taxonomy" id="1569628"/>
    <lineage>
        <taxon>Eukaryota</taxon>
        <taxon>Fungi</taxon>
        <taxon>Dikarya</taxon>
        <taxon>Basidiomycota</taxon>
        <taxon>Ustilaginomycotina</taxon>
        <taxon>Exobasidiomycetes</taxon>
        <taxon>Microstromatales</taxon>
        <taxon>Microstromatales incertae sedis</taxon>
        <taxon>Jaminaea</taxon>
    </lineage>
</organism>
<sequence length="223" mass="24599">MVWILPPCHDAMKAANTFADREPEGTLFGHSAHPDIIACMARWSGWDGLKKADKEGLKRAALKLMGQNWKAIESASKGQKPKVAVEWRTGSAIAGLVKDRTSGQIGHRLWQPSLPLLGRARAIILLGADCLACDKQSFAWVLRRSPATLVVWAYVDSAGTATFEVYQRQTLIKMLEGKRVDTRGKVWNPAEHDLPGNTPITLSLYNWYSLNVIGVLPGRLGRS</sequence>
<dbReference type="Proteomes" id="UP000245884">
    <property type="component" value="Unassembled WGS sequence"/>
</dbReference>
<name>A0A316UNL7_9BASI</name>
<dbReference type="EMBL" id="KZ819670">
    <property type="protein sequence ID" value="PWN26902.1"/>
    <property type="molecule type" value="Genomic_DNA"/>
</dbReference>
<reference evidence="1 2" key="1">
    <citation type="journal article" date="2018" name="Mol. Biol. Evol.">
        <title>Broad Genomic Sampling Reveals a Smut Pathogenic Ancestry of the Fungal Clade Ustilaginomycotina.</title>
        <authorList>
            <person name="Kijpornyongpan T."/>
            <person name="Mondo S.J."/>
            <person name="Barry K."/>
            <person name="Sandor L."/>
            <person name="Lee J."/>
            <person name="Lipzen A."/>
            <person name="Pangilinan J."/>
            <person name="LaButti K."/>
            <person name="Hainaut M."/>
            <person name="Henrissat B."/>
            <person name="Grigoriev I.V."/>
            <person name="Spatafora J.W."/>
            <person name="Aime M.C."/>
        </authorList>
    </citation>
    <scope>NUCLEOTIDE SEQUENCE [LARGE SCALE GENOMIC DNA]</scope>
    <source>
        <strain evidence="1 2">MCA 5214</strain>
    </source>
</reference>
<dbReference type="GeneID" id="37030168"/>
<keyword evidence="2" id="KW-1185">Reference proteome</keyword>
<accession>A0A316UNL7</accession>